<evidence type="ECO:0000256" key="14">
    <source>
        <dbReference type="ARBA" id="ARBA00022777"/>
    </source>
</evidence>
<dbReference type="InterPro" id="IPR000121">
    <property type="entry name" value="PEP_util_C"/>
</dbReference>
<feature type="domain" description="PEP-utilising enzyme mobile" evidence="22">
    <location>
        <begin position="190"/>
        <end position="263"/>
    </location>
</feature>
<dbReference type="InterPro" id="IPR006318">
    <property type="entry name" value="PTS_EI-like"/>
</dbReference>
<feature type="active site" description="Tele-phosphohistidine intermediate" evidence="18">
    <location>
        <position position="227"/>
    </location>
</feature>
<dbReference type="InterPro" id="IPR050499">
    <property type="entry name" value="PEP-utilizing_PTS_enzyme"/>
</dbReference>
<feature type="binding site" evidence="19">
    <location>
        <position position="334"/>
    </location>
    <ligand>
        <name>phosphoenolpyruvate</name>
        <dbReference type="ChEBI" id="CHEBI:58702"/>
    </ligand>
</feature>
<feature type="binding site" evidence="19">
    <location>
        <begin position="495"/>
        <end position="496"/>
    </location>
    <ligand>
        <name>phosphoenolpyruvate</name>
        <dbReference type="ChEBI" id="CHEBI:58702"/>
    </ligand>
</feature>
<dbReference type="EC" id="2.7.3.9" evidence="6 17"/>
<keyword evidence="15 17" id="KW-0460">Magnesium</keyword>
<evidence type="ECO:0000256" key="10">
    <source>
        <dbReference type="ARBA" id="ARBA00022597"/>
    </source>
</evidence>
<dbReference type="InterPro" id="IPR015813">
    <property type="entry name" value="Pyrv/PenolPyrv_kinase-like_dom"/>
</dbReference>
<dbReference type="InterPro" id="IPR040442">
    <property type="entry name" value="Pyrv_kinase-like_dom_sf"/>
</dbReference>
<keyword evidence="8 17" id="KW-0813">Transport</keyword>
<evidence type="ECO:0000256" key="3">
    <source>
        <dbReference type="ARBA" id="ARBA00002728"/>
    </source>
</evidence>
<evidence type="ECO:0000256" key="4">
    <source>
        <dbReference type="ARBA" id="ARBA00004496"/>
    </source>
</evidence>
<feature type="binding site" evidence="19">
    <location>
        <position position="506"/>
    </location>
    <ligand>
        <name>phosphoenolpyruvate</name>
        <dbReference type="ChEBI" id="CHEBI:58702"/>
    </ligand>
</feature>
<dbReference type="AlphaFoldDB" id="A0A8J2YV21"/>
<evidence type="ECO:0000259" key="24">
    <source>
        <dbReference type="Pfam" id="PF05524"/>
    </source>
</evidence>
<reference evidence="25" key="2">
    <citation type="submission" date="2020-09" db="EMBL/GenBank/DDBJ databases">
        <authorList>
            <person name="Sun Q."/>
            <person name="Zhou Y."/>
        </authorList>
    </citation>
    <scope>NUCLEOTIDE SEQUENCE</scope>
    <source>
        <strain evidence="25">CGMCC 1.15725</strain>
    </source>
</reference>
<dbReference type="InterPro" id="IPR036637">
    <property type="entry name" value="Phosphohistidine_dom_sf"/>
</dbReference>
<evidence type="ECO:0000256" key="7">
    <source>
        <dbReference type="ARBA" id="ARBA00016544"/>
    </source>
</evidence>
<dbReference type="RefSeq" id="WP_189047246.1">
    <property type="nucleotide sequence ID" value="NZ_BMJQ01000007.1"/>
</dbReference>
<comment type="cofactor">
    <cofactor evidence="2 17 20">
        <name>Mg(2+)</name>
        <dbReference type="ChEBI" id="CHEBI:18420"/>
    </cofactor>
</comment>
<keyword evidence="26" id="KW-1185">Reference proteome</keyword>
<evidence type="ECO:0000256" key="20">
    <source>
        <dbReference type="PIRSR" id="PIRSR000732-3"/>
    </source>
</evidence>
<dbReference type="GO" id="GO:0016301">
    <property type="term" value="F:kinase activity"/>
    <property type="evidence" value="ECO:0007669"/>
    <property type="project" value="UniProtKB-KW"/>
</dbReference>
<keyword evidence="13 17" id="KW-0479">Metal-binding</keyword>
<dbReference type="InterPro" id="IPR036618">
    <property type="entry name" value="PtsI_HPr-bd_sf"/>
</dbReference>
<dbReference type="Pfam" id="PF05524">
    <property type="entry name" value="PEP-utilisers_N"/>
    <property type="match status" value="1"/>
</dbReference>
<keyword evidence="12 17" id="KW-0598">Phosphotransferase system</keyword>
<proteinExistence type="inferred from homology"/>
<dbReference type="PANTHER" id="PTHR46244">
    <property type="entry name" value="PHOSPHOENOLPYRUVATE-PROTEIN PHOSPHOTRANSFERASE"/>
    <property type="match status" value="1"/>
</dbReference>
<evidence type="ECO:0000313" key="25">
    <source>
        <dbReference type="EMBL" id="GGF22490.1"/>
    </source>
</evidence>
<evidence type="ECO:0000256" key="9">
    <source>
        <dbReference type="ARBA" id="ARBA00022490"/>
    </source>
</evidence>
<dbReference type="SUPFAM" id="SSF52009">
    <property type="entry name" value="Phosphohistidine domain"/>
    <property type="match status" value="1"/>
</dbReference>
<evidence type="ECO:0000256" key="19">
    <source>
        <dbReference type="PIRSR" id="PIRSR000732-2"/>
    </source>
</evidence>
<dbReference type="PROSITE" id="PS00742">
    <property type="entry name" value="PEP_ENZYMES_2"/>
    <property type="match status" value="1"/>
</dbReference>
<dbReference type="GO" id="GO:0046872">
    <property type="term" value="F:metal ion binding"/>
    <property type="evidence" value="ECO:0007669"/>
    <property type="project" value="UniProtKB-KW"/>
</dbReference>
<name>A0A8J2YV21_9PROT</name>
<dbReference type="SUPFAM" id="SSF47831">
    <property type="entry name" value="Enzyme I of the PEP:sugar phosphotransferase system HPr-binding (sub)domain"/>
    <property type="match status" value="1"/>
</dbReference>
<evidence type="ECO:0000256" key="2">
    <source>
        <dbReference type="ARBA" id="ARBA00001946"/>
    </source>
</evidence>
<dbReference type="Gene3D" id="3.50.30.10">
    <property type="entry name" value="Phosphohistidine domain"/>
    <property type="match status" value="1"/>
</dbReference>
<evidence type="ECO:0000256" key="1">
    <source>
        <dbReference type="ARBA" id="ARBA00000683"/>
    </source>
</evidence>
<dbReference type="InterPro" id="IPR008279">
    <property type="entry name" value="PEP-util_enz_mobile_dom"/>
</dbReference>
<feature type="region of interest" description="Disordered" evidence="21">
    <location>
        <begin position="1"/>
        <end position="35"/>
    </location>
</feature>
<evidence type="ECO:0000256" key="16">
    <source>
        <dbReference type="ARBA" id="ARBA00033235"/>
    </source>
</evidence>
<comment type="similarity">
    <text evidence="5 17">Belongs to the PEP-utilizing enzyme family.</text>
</comment>
<evidence type="ECO:0000256" key="18">
    <source>
        <dbReference type="PIRSR" id="PIRSR000732-1"/>
    </source>
</evidence>
<dbReference type="Pfam" id="PF00391">
    <property type="entry name" value="PEP-utilizers"/>
    <property type="match status" value="1"/>
</dbReference>
<evidence type="ECO:0000256" key="21">
    <source>
        <dbReference type="SAM" id="MobiDB-lite"/>
    </source>
</evidence>
<evidence type="ECO:0000256" key="11">
    <source>
        <dbReference type="ARBA" id="ARBA00022679"/>
    </source>
</evidence>
<reference evidence="25" key="1">
    <citation type="journal article" date="2014" name="Int. J. Syst. Evol. Microbiol.">
        <title>Complete genome sequence of Corynebacterium casei LMG S-19264T (=DSM 44701T), isolated from a smear-ripened cheese.</title>
        <authorList>
            <consortium name="US DOE Joint Genome Institute (JGI-PGF)"/>
            <person name="Walter F."/>
            <person name="Albersmeier A."/>
            <person name="Kalinowski J."/>
            <person name="Ruckert C."/>
        </authorList>
    </citation>
    <scope>NUCLEOTIDE SEQUENCE</scope>
    <source>
        <strain evidence="25">CGMCC 1.15725</strain>
    </source>
</reference>
<dbReference type="NCBIfam" id="TIGR01417">
    <property type="entry name" value="PTS_I_fam"/>
    <property type="match status" value="1"/>
</dbReference>
<comment type="caution">
    <text evidence="25">The sequence shown here is derived from an EMBL/GenBank/DDBJ whole genome shotgun (WGS) entry which is preliminary data.</text>
</comment>
<dbReference type="SUPFAM" id="SSF51621">
    <property type="entry name" value="Phosphoenolpyruvate/pyruvate domain"/>
    <property type="match status" value="1"/>
</dbReference>
<evidence type="ECO:0000256" key="17">
    <source>
        <dbReference type="PIRNR" id="PIRNR000732"/>
    </source>
</evidence>
<keyword evidence="9 17" id="KW-0963">Cytoplasm</keyword>
<comment type="subcellular location">
    <subcellularLocation>
        <location evidence="4 17">Cytoplasm</location>
    </subcellularLocation>
</comment>
<dbReference type="PANTHER" id="PTHR46244:SF3">
    <property type="entry name" value="PHOSPHOENOLPYRUVATE-PROTEIN PHOSPHOTRANSFERASE"/>
    <property type="match status" value="1"/>
</dbReference>
<evidence type="ECO:0000256" key="6">
    <source>
        <dbReference type="ARBA" id="ARBA00012232"/>
    </source>
</evidence>
<evidence type="ECO:0000256" key="8">
    <source>
        <dbReference type="ARBA" id="ARBA00022448"/>
    </source>
</evidence>
<dbReference type="Gene3D" id="1.10.274.10">
    <property type="entry name" value="PtsI, HPr-binding domain"/>
    <property type="match status" value="1"/>
</dbReference>
<accession>A0A8J2YV21</accession>
<feature type="domain" description="Phosphotransferase system enzyme I N-terminal" evidence="24">
    <location>
        <begin position="38"/>
        <end position="164"/>
    </location>
</feature>
<dbReference type="InterPro" id="IPR023151">
    <property type="entry name" value="PEP_util_CS"/>
</dbReference>
<dbReference type="GO" id="GO:0009401">
    <property type="term" value="P:phosphoenolpyruvate-dependent sugar phosphotransferase system"/>
    <property type="evidence" value="ECO:0007669"/>
    <property type="project" value="UniProtKB-KW"/>
</dbReference>
<evidence type="ECO:0000256" key="13">
    <source>
        <dbReference type="ARBA" id="ARBA00022723"/>
    </source>
</evidence>
<organism evidence="25 26">
    <name type="scientific">Aliidongia dinghuensis</name>
    <dbReference type="NCBI Taxonomy" id="1867774"/>
    <lineage>
        <taxon>Bacteria</taxon>
        <taxon>Pseudomonadati</taxon>
        <taxon>Pseudomonadota</taxon>
        <taxon>Alphaproteobacteria</taxon>
        <taxon>Rhodospirillales</taxon>
        <taxon>Dongiaceae</taxon>
        <taxon>Aliidongia</taxon>
    </lineage>
</organism>
<gene>
    <name evidence="25" type="ORF">GCM10011611_30720</name>
</gene>
<keyword evidence="10 17" id="KW-0762">Sugar transport</keyword>
<feature type="compositionally biased region" description="Low complexity" evidence="21">
    <location>
        <begin position="12"/>
        <end position="24"/>
    </location>
</feature>
<dbReference type="Gene3D" id="3.20.20.60">
    <property type="entry name" value="Phosphoenolpyruvate-binding domains"/>
    <property type="match status" value="1"/>
</dbReference>
<evidence type="ECO:0000313" key="26">
    <source>
        <dbReference type="Proteomes" id="UP000646365"/>
    </source>
</evidence>
<dbReference type="PIRSF" id="PIRSF000732">
    <property type="entry name" value="PTS_enzyme_I"/>
    <property type="match status" value="1"/>
</dbReference>
<dbReference type="InterPro" id="IPR024692">
    <property type="entry name" value="PTS_EI"/>
</dbReference>
<dbReference type="Proteomes" id="UP000646365">
    <property type="component" value="Unassembled WGS sequence"/>
</dbReference>
<dbReference type="GO" id="GO:0008965">
    <property type="term" value="F:phosphoenolpyruvate-protein phosphotransferase activity"/>
    <property type="evidence" value="ECO:0007669"/>
    <property type="project" value="UniProtKB-EC"/>
</dbReference>
<feature type="binding site" evidence="20">
    <location>
        <position position="496"/>
    </location>
    <ligand>
        <name>Mg(2+)</name>
        <dbReference type="ChEBI" id="CHEBI:18420"/>
    </ligand>
</feature>
<protein>
    <recommendedName>
        <fullName evidence="7 17">Phosphoenolpyruvate-protein phosphotransferase</fullName>
        <ecNumber evidence="6 17">2.7.3.9</ecNumber>
    </recommendedName>
    <alternativeName>
        <fullName evidence="16 17">Phosphotransferase system, enzyme I</fullName>
    </alternativeName>
</protein>
<feature type="compositionally biased region" description="Basic and acidic residues" evidence="21">
    <location>
        <begin position="1"/>
        <end position="11"/>
    </location>
</feature>
<evidence type="ECO:0000259" key="23">
    <source>
        <dbReference type="Pfam" id="PF02896"/>
    </source>
</evidence>
<evidence type="ECO:0000256" key="15">
    <source>
        <dbReference type="ARBA" id="ARBA00022842"/>
    </source>
</evidence>
<keyword evidence="14 17" id="KW-0418">Kinase</keyword>
<dbReference type="GO" id="GO:0005737">
    <property type="term" value="C:cytoplasm"/>
    <property type="evidence" value="ECO:0007669"/>
    <property type="project" value="UniProtKB-SubCell"/>
</dbReference>
<dbReference type="EMBL" id="BMJQ01000007">
    <property type="protein sequence ID" value="GGF22490.1"/>
    <property type="molecule type" value="Genomic_DNA"/>
</dbReference>
<sequence>MSKTEKTRIPEPETAAHPTAAHPTGVHPTGARPERVMTGLGVSPGLALGSAHVSDIAALSVPEYGIAPDEIRAELDRFDAAISLSRHQLLKLKEKSAALHGSAAEEVGYLLDAHLAMLTHSRLVRGVVARIQGQAINAEAAVRIEIEAIAESFALMGDVYLAARIDDIRVVGSRLIRNLTKTPFTAIGKLPQGTVLLADELTPADTALMDPSRIAGFATALGGAESHTAIMARSLGIPAVLGCVGLLQGIGHGDVVLINGTAGTVTINPSPATLAQYEAERLVALREKRQLDRLRQLPSITRDGIEIELQANLELPRELAQATEVAAAGIGLVRTEFLFMNREESPSEDEQVEALSLLVRGMAGKPVTIRTLDIGGDKLAYSLRGITADSPNPALGLRAIRLSLKYRPLLETQLAAILRAGAEGPVRILLPMISSLAEVRETREVLLATAERLKAAGVRIADPLPPLGIMIEVPGAALTADAFAAECDFFALGTNDLTQYALAIDRGDDQVAYLYNTLHPGVLRLIQFAAEAAVRAGIPISVCGEIAGDPRYTPLLLGLGIRTLSMAPASLPRVKQRLRMISIAEANRLVSQVMTQSDPGRIASLLEY</sequence>
<evidence type="ECO:0000256" key="12">
    <source>
        <dbReference type="ARBA" id="ARBA00022683"/>
    </source>
</evidence>
<feature type="binding site" evidence="20">
    <location>
        <position position="472"/>
    </location>
    <ligand>
        <name>Mg(2+)</name>
        <dbReference type="ChEBI" id="CHEBI:18420"/>
    </ligand>
</feature>
<feature type="domain" description="PEP-utilising enzyme C-terminal" evidence="23">
    <location>
        <begin position="289"/>
        <end position="581"/>
    </location>
</feature>
<dbReference type="Pfam" id="PF02896">
    <property type="entry name" value="PEP-utilizers_C"/>
    <property type="match status" value="1"/>
</dbReference>
<evidence type="ECO:0000259" key="22">
    <source>
        <dbReference type="Pfam" id="PF00391"/>
    </source>
</evidence>
<comment type="function">
    <text evidence="3 17">General (non sugar-specific) component of the phosphoenolpyruvate-dependent sugar phosphotransferase system (sugar PTS). This major carbohydrate active-transport system catalyzes the phosphorylation of incoming sugar substrates concomitantly with their translocation across the cell membrane. Enzyme I transfers the phosphoryl group from phosphoenolpyruvate (PEP) to the phosphoryl carrier protein (HPr).</text>
</comment>
<feature type="binding site" evidence="19">
    <location>
        <position position="370"/>
    </location>
    <ligand>
        <name>phosphoenolpyruvate</name>
        <dbReference type="ChEBI" id="CHEBI:58702"/>
    </ligand>
</feature>
<dbReference type="InterPro" id="IPR008731">
    <property type="entry name" value="PTS_EIN"/>
</dbReference>
<keyword evidence="11 17" id="KW-0808">Transferase</keyword>
<feature type="active site" description="Proton donor" evidence="18">
    <location>
        <position position="543"/>
    </location>
</feature>
<evidence type="ECO:0000256" key="5">
    <source>
        <dbReference type="ARBA" id="ARBA00007837"/>
    </source>
</evidence>
<dbReference type="PRINTS" id="PR01736">
    <property type="entry name" value="PHPHTRNFRASE"/>
</dbReference>
<comment type="catalytic activity">
    <reaction evidence="1 17">
        <text>L-histidyl-[protein] + phosphoenolpyruvate = N(pros)-phospho-L-histidyl-[protein] + pyruvate</text>
        <dbReference type="Rhea" id="RHEA:23880"/>
        <dbReference type="Rhea" id="RHEA-COMP:9745"/>
        <dbReference type="Rhea" id="RHEA-COMP:9746"/>
        <dbReference type="ChEBI" id="CHEBI:15361"/>
        <dbReference type="ChEBI" id="CHEBI:29979"/>
        <dbReference type="ChEBI" id="CHEBI:58702"/>
        <dbReference type="ChEBI" id="CHEBI:64837"/>
        <dbReference type="EC" id="2.7.3.9"/>
    </reaction>
</comment>